<gene>
    <name evidence="2" type="ORF">TVAG_330280</name>
</gene>
<dbReference type="OrthoDB" id="283550at2759"/>
<reference evidence="2" key="2">
    <citation type="journal article" date="2007" name="Science">
        <title>Draft genome sequence of the sexually transmitted pathogen Trichomonas vaginalis.</title>
        <authorList>
            <person name="Carlton J.M."/>
            <person name="Hirt R.P."/>
            <person name="Silva J.C."/>
            <person name="Delcher A.L."/>
            <person name="Schatz M."/>
            <person name="Zhao Q."/>
            <person name="Wortman J.R."/>
            <person name="Bidwell S.L."/>
            <person name="Alsmark U.C.M."/>
            <person name="Besteiro S."/>
            <person name="Sicheritz-Ponten T."/>
            <person name="Noel C.J."/>
            <person name="Dacks J.B."/>
            <person name="Foster P.G."/>
            <person name="Simillion C."/>
            <person name="Van de Peer Y."/>
            <person name="Miranda-Saavedra D."/>
            <person name="Barton G.J."/>
            <person name="Westrop G.D."/>
            <person name="Mueller S."/>
            <person name="Dessi D."/>
            <person name="Fiori P.L."/>
            <person name="Ren Q."/>
            <person name="Paulsen I."/>
            <person name="Zhang H."/>
            <person name="Bastida-Corcuera F.D."/>
            <person name="Simoes-Barbosa A."/>
            <person name="Brown M.T."/>
            <person name="Hayes R.D."/>
            <person name="Mukherjee M."/>
            <person name="Okumura C.Y."/>
            <person name="Schneider R."/>
            <person name="Smith A.J."/>
            <person name="Vanacova S."/>
            <person name="Villalvazo M."/>
            <person name="Haas B.J."/>
            <person name="Pertea M."/>
            <person name="Feldblyum T.V."/>
            <person name="Utterback T.R."/>
            <person name="Shu C.L."/>
            <person name="Osoegawa K."/>
            <person name="de Jong P.J."/>
            <person name="Hrdy I."/>
            <person name="Horvathova L."/>
            <person name="Zubacova Z."/>
            <person name="Dolezal P."/>
            <person name="Malik S.B."/>
            <person name="Logsdon J.M. Jr."/>
            <person name="Henze K."/>
            <person name="Gupta A."/>
            <person name="Wang C.C."/>
            <person name="Dunne R.L."/>
            <person name="Upcroft J.A."/>
            <person name="Upcroft P."/>
            <person name="White O."/>
            <person name="Salzberg S.L."/>
            <person name="Tang P."/>
            <person name="Chiu C.-H."/>
            <person name="Lee Y.-S."/>
            <person name="Embley T.M."/>
            <person name="Coombs G.H."/>
            <person name="Mottram J.C."/>
            <person name="Tachezy J."/>
            <person name="Fraser-Liggett C.M."/>
            <person name="Johnson P.J."/>
        </authorList>
    </citation>
    <scope>NUCLEOTIDE SEQUENCE [LARGE SCALE GENOMIC DNA]</scope>
    <source>
        <strain evidence="2">G3</strain>
    </source>
</reference>
<sequence length="583" mass="61082">MSSRHEARDVEPTPGPNYVPPSLAESSRGITIGNRSPDGKTEITPGPGQYNTLNKSGVDGVTPITIKGRNYMPETSVDSPGPAGYNPDYDATRKSSPSPTIGRRGIDPKIPVTPGPSDYEISRDITNGGQGISMHIRPREGGIAVTPGPSDYGNLNNPANSNSPSFTIGHRYEQKTDTNQAGFVNLPSTVGQGPKISMSSRHETRDAEPTPGPNYVPPSLAESSRGVTIGHRSPDGKTEITPGPGQYDTLNKSGVDGVTPITIKGRTPLPGAGTDSPGPAGYNPDYAATRKSSPSPTIGRRGIDPKIPVTPGPSDYEISRDITNGGQGISMHIRPREGDIAVTPGPSDYGNPNNPANSNSPSFTIGHRYEQKTDTNQAGFVNLPSTVGQGPKISMSSRHEARDLEPTPGPNYVPPSLAESSRGVTIGSRSPDGKIEVTPGPGQYNTLNKSGVDGVTPITIKGRTPLPGAGTDSPGPAGYNPDYDATRKSSPSPTIGRRGIDPKVEVTPGPSDYAISRDITNGQGISMHIRPREGDIAVTPGPSDYGNPNNPSSSNSPSYTIGHRYEQKTDTNQAGFVNLPSTV</sequence>
<feature type="non-terminal residue" evidence="2">
    <location>
        <position position="583"/>
    </location>
</feature>
<dbReference type="InParanoid" id="A2GQ47"/>
<dbReference type="InterPro" id="IPR051291">
    <property type="entry name" value="CIMAP"/>
</dbReference>
<feature type="compositionally biased region" description="Low complexity" evidence="1">
    <location>
        <begin position="540"/>
        <end position="559"/>
    </location>
</feature>
<feature type="compositionally biased region" description="Basic and acidic residues" evidence="1">
    <location>
        <begin position="1"/>
        <end position="11"/>
    </location>
</feature>
<dbReference type="AlphaFoldDB" id="A2GQ47"/>
<dbReference type="Pfam" id="PF07004">
    <property type="entry name" value="SHIPPO-rpt"/>
    <property type="match status" value="2"/>
</dbReference>
<name>A2GQ47_TRIV3</name>
<protein>
    <submittedName>
        <fullName evidence="2">Uncharacterized protein</fullName>
    </submittedName>
</protein>
<reference evidence="2" key="1">
    <citation type="submission" date="2006-10" db="EMBL/GenBank/DDBJ databases">
        <authorList>
            <person name="Amadeo P."/>
            <person name="Zhao Q."/>
            <person name="Wortman J."/>
            <person name="Fraser-Liggett C."/>
            <person name="Carlton J."/>
        </authorList>
    </citation>
    <scope>NUCLEOTIDE SEQUENCE</scope>
    <source>
        <strain evidence="2">G3</strain>
    </source>
</reference>
<keyword evidence="3" id="KW-1185">Reference proteome</keyword>
<feature type="compositionally biased region" description="Low complexity" evidence="1">
    <location>
        <begin position="351"/>
        <end position="362"/>
    </location>
</feature>
<organism evidence="2 3">
    <name type="scientific">Trichomonas vaginalis (strain ATCC PRA-98 / G3)</name>
    <dbReference type="NCBI Taxonomy" id="412133"/>
    <lineage>
        <taxon>Eukaryota</taxon>
        <taxon>Metamonada</taxon>
        <taxon>Parabasalia</taxon>
        <taxon>Trichomonadida</taxon>
        <taxon>Trichomonadidae</taxon>
        <taxon>Trichomonas</taxon>
    </lineage>
</organism>
<evidence type="ECO:0000313" key="3">
    <source>
        <dbReference type="Proteomes" id="UP000001542"/>
    </source>
</evidence>
<dbReference type="PANTHER" id="PTHR21580">
    <property type="entry name" value="SHIPPO-1-RELATED"/>
    <property type="match status" value="1"/>
</dbReference>
<dbReference type="EMBL" id="DS118411">
    <property type="protein sequence ID" value="EAX80720.1"/>
    <property type="molecule type" value="Genomic_DNA"/>
</dbReference>
<dbReference type="VEuPathDB" id="TrichDB:TVAGG3_0565430"/>
<feature type="compositionally biased region" description="Polar residues" evidence="1">
    <location>
        <begin position="570"/>
        <end position="583"/>
    </location>
</feature>
<feature type="region of interest" description="Disordered" evidence="1">
    <location>
        <begin position="183"/>
        <end position="583"/>
    </location>
</feature>
<feature type="compositionally biased region" description="Polar residues" evidence="1">
    <location>
        <begin position="374"/>
        <end position="388"/>
    </location>
</feature>
<dbReference type="InterPro" id="IPR010736">
    <property type="entry name" value="SHIPPO-rpt"/>
</dbReference>
<dbReference type="PANTHER" id="PTHR21580:SF28">
    <property type="entry name" value="BOREALIN N-TERMINAL DOMAIN-CONTAINING PROTEIN-RELATED"/>
    <property type="match status" value="1"/>
</dbReference>
<dbReference type="OMA" id="SHAYCFA"/>
<dbReference type="eggNOG" id="ENOG502QSJK">
    <property type="taxonomic scope" value="Eukaryota"/>
</dbReference>
<proteinExistence type="predicted"/>
<evidence type="ECO:0000256" key="1">
    <source>
        <dbReference type="SAM" id="MobiDB-lite"/>
    </source>
</evidence>
<dbReference type="Proteomes" id="UP000001542">
    <property type="component" value="Unassembled WGS sequence"/>
</dbReference>
<feature type="region of interest" description="Disordered" evidence="1">
    <location>
        <begin position="1"/>
        <end position="135"/>
    </location>
</feature>
<accession>A2GQ47</accession>
<evidence type="ECO:0000313" key="2">
    <source>
        <dbReference type="EMBL" id="EAX80720.1"/>
    </source>
</evidence>
<dbReference type="VEuPathDB" id="TrichDB:TVAG_330280"/>